<evidence type="ECO:0000313" key="2">
    <source>
        <dbReference type="Ensembl" id="ENSCSAVP00000001159.1"/>
    </source>
</evidence>
<evidence type="ECO:0000313" key="3">
    <source>
        <dbReference type="Proteomes" id="UP000007875"/>
    </source>
</evidence>
<proteinExistence type="predicted"/>
<name>H2Y761_CIOSA</name>
<dbReference type="Proteomes" id="UP000007875">
    <property type="component" value="Unassembled WGS sequence"/>
</dbReference>
<organism evidence="2 3">
    <name type="scientific">Ciona savignyi</name>
    <name type="common">Pacific transparent sea squirt</name>
    <dbReference type="NCBI Taxonomy" id="51511"/>
    <lineage>
        <taxon>Eukaryota</taxon>
        <taxon>Metazoa</taxon>
        <taxon>Chordata</taxon>
        <taxon>Tunicata</taxon>
        <taxon>Ascidiacea</taxon>
        <taxon>Phlebobranchia</taxon>
        <taxon>Cionidae</taxon>
        <taxon>Ciona</taxon>
    </lineage>
</organism>
<accession>H2Y761</accession>
<evidence type="ECO:0000256" key="1">
    <source>
        <dbReference type="SAM" id="MobiDB-lite"/>
    </source>
</evidence>
<dbReference type="Ensembl" id="ENSCSAVT00000001172.1">
    <property type="protein sequence ID" value="ENSCSAVP00000001159.1"/>
    <property type="gene ID" value="ENSCSAVG00000000651.1"/>
</dbReference>
<keyword evidence="3" id="KW-1185">Reference proteome</keyword>
<reference evidence="2" key="3">
    <citation type="submission" date="2025-09" db="UniProtKB">
        <authorList>
            <consortium name="Ensembl"/>
        </authorList>
    </citation>
    <scope>IDENTIFICATION</scope>
</reference>
<dbReference type="InParanoid" id="H2Y761"/>
<sequence>FIESSTYKLFWRCISIWHNISSSLVGKIGAHGNLEYDWGVKINCTDKCENVSLQHGPGVRVCTEERRGEAHGTGAKRHLLSTEPNGNPLQHE</sequence>
<reference evidence="3" key="1">
    <citation type="submission" date="2003-08" db="EMBL/GenBank/DDBJ databases">
        <authorList>
            <person name="Birren B."/>
            <person name="Nusbaum C."/>
            <person name="Abebe A."/>
            <person name="Abouelleil A."/>
            <person name="Adekoya E."/>
            <person name="Ait-zahra M."/>
            <person name="Allen N."/>
            <person name="Allen T."/>
            <person name="An P."/>
            <person name="Anderson M."/>
            <person name="Anderson S."/>
            <person name="Arachchi H."/>
            <person name="Armbruster J."/>
            <person name="Bachantsang P."/>
            <person name="Baldwin J."/>
            <person name="Barry A."/>
            <person name="Bayul T."/>
            <person name="Blitshsteyn B."/>
            <person name="Bloom T."/>
            <person name="Blye J."/>
            <person name="Boguslavskiy L."/>
            <person name="Borowsky M."/>
            <person name="Boukhgalter B."/>
            <person name="Brunache A."/>
            <person name="Butler J."/>
            <person name="Calixte N."/>
            <person name="Calvo S."/>
            <person name="Camarata J."/>
            <person name="Campo K."/>
            <person name="Chang J."/>
            <person name="Cheshatsang Y."/>
            <person name="Citroen M."/>
            <person name="Collymore A."/>
            <person name="Considine T."/>
            <person name="Cook A."/>
            <person name="Cooke P."/>
            <person name="Corum B."/>
            <person name="Cuomo C."/>
            <person name="David R."/>
            <person name="Dawoe T."/>
            <person name="Degray S."/>
            <person name="Dodge S."/>
            <person name="Dooley K."/>
            <person name="Dorje P."/>
            <person name="Dorjee K."/>
            <person name="Dorris L."/>
            <person name="Duffey N."/>
            <person name="Dupes A."/>
            <person name="Elkins T."/>
            <person name="Engels R."/>
            <person name="Erickson J."/>
            <person name="Farina A."/>
            <person name="Faro S."/>
            <person name="Ferreira P."/>
            <person name="Fischer H."/>
            <person name="Fitzgerald M."/>
            <person name="Foley K."/>
            <person name="Gage D."/>
            <person name="Galagan J."/>
            <person name="Gearin G."/>
            <person name="Gnerre S."/>
            <person name="Gnirke A."/>
            <person name="Goyette A."/>
            <person name="Graham J."/>
            <person name="Grandbois E."/>
            <person name="Gyaltsen K."/>
            <person name="Hafez N."/>
            <person name="Hagopian D."/>
            <person name="Hagos B."/>
            <person name="Hall J."/>
            <person name="Hatcher B."/>
            <person name="Heller A."/>
            <person name="Higgins H."/>
            <person name="Honan T."/>
            <person name="Horn A."/>
            <person name="Houde N."/>
            <person name="Hughes L."/>
            <person name="Hulme W."/>
            <person name="Husby E."/>
            <person name="Iliev I."/>
            <person name="Jaffe D."/>
            <person name="Jones C."/>
            <person name="Kamal M."/>
            <person name="Kamat A."/>
            <person name="Kamvysselis M."/>
            <person name="Karlsson E."/>
            <person name="Kells C."/>
            <person name="Kieu A."/>
            <person name="Kisner P."/>
            <person name="Kodira C."/>
            <person name="Kulbokas E."/>
            <person name="Labutti K."/>
            <person name="Lama D."/>
            <person name="Landers T."/>
            <person name="Leger J."/>
            <person name="Levine S."/>
            <person name="Lewis D."/>
            <person name="Lewis T."/>
            <person name="Lindblad-toh K."/>
            <person name="Liu X."/>
            <person name="Lokyitsang T."/>
            <person name="Lokyitsang Y."/>
            <person name="Lucien O."/>
            <person name="Lui A."/>
            <person name="Ma L.J."/>
            <person name="Mabbitt R."/>
            <person name="Macdonald J."/>
            <person name="Maclean C."/>
            <person name="Major J."/>
            <person name="Manning J."/>
            <person name="Marabella R."/>
            <person name="Maru K."/>
            <person name="Matthews C."/>
            <person name="Mauceli E."/>
            <person name="Mccarthy M."/>
            <person name="Mcdonough S."/>
            <person name="Mcghee T."/>
            <person name="Meldrim J."/>
            <person name="Meneus L."/>
            <person name="Mesirov J."/>
            <person name="Mihalev A."/>
            <person name="Mihova T."/>
            <person name="Mikkelsen T."/>
            <person name="Mlenga V."/>
            <person name="Moru K."/>
            <person name="Mozes J."/>
            <person name="Mulrain L."/>
            <person name="Munson G."/>
            <person name="Naylor J."/>
            <person name="Newes C."/>
            <person name="Nguyen C."/>
            <person name="Nguyen N."/>
            <person name="Nguyen T."/>
            <person name="Nicol R."/>
            <person name="Nielsen C."/>
            <person name="Nizzari M."/>
            <person name="Norbu C."/>
            <person name="Norbu N."/>
            <person name="O'donnell P."/>
            <person name="Okoawo O."/>
            <person name="O'leary S."/>
            <person name="Omotosho B."/>
            <person name="O'neill K."/>
            <person name="Osman S."/>
            <person name="Parker S."/>
            <person name="Perrin D."/>
            <person name="Phunkhang P."/>
            <person name="Piqani B."/>
            <person name="Purcell S."/>
            <person name="Rachupka T."/>
            <person name="Ramasamy U."/>
            <person name="Rameau R."/>
            <person name="Ray V."/>
            <person name="Raymond C."/>
            <person name="Retta R."/>
            <person name="Richardson S."/>
            <person name="Rise C."/>
            <person name="Rodriguez J."/>
            <person name="Rogers J."/>
            <person name="Rogov P."/>
            <person name="Rutman M."/>
            <person name="Schupbach R."/>
            <person name="Seaman C."/>
            <person name="Settipalli S."/>
            <person name="Sharpe T."/>
            <person name="Sheridan J."/>
            <person name="Sherpa N."/>
            <person name="Shi J."/>
            <person name="Smirnov S."/>
            <person name="Smith C."/>
            <person name="Sougnez C."/>
            <person name="Spencer B."/>
            <person name="Stalker J."/>
            <person name="Stange-thomann N."/>
            <person name="Stavropoulos S."/>
            <person name="Stetson K."/>
            <person name="Stone C."/>
            <person name="Stone S."/>
            <person name="Stubbs M."/>
            <person name="Talamas J."/>
            <person name="Tchuinga P."/>
            <person name="Tenzing P."/>
            <person name="Tesfaye S."/>
            <person name="Theodore J."/>
            <person name="Thoulutsang Y."/>
            <person name="Topham K."/>
            <person name="Towey S."/>
            <person name="Tsamla T."/>
            <person name="Tsomo N."/>
            <person name="Vallee D."/>
            <person name="Vassiliev H."/>
            <person name="Venkataraman V."/>
            <person name="Vinson J."/>
            <person name="Vo A."/>
            <person name="Wade C."/>
            <person name="Wang S."/>
            <person name="Wangchuk T."/>
            <person name="Wangdi T."/>
            <person name="Whittaker C."/>
            <person name="Wilkinson J."/>
            <person name="Wu Y."/>
            <person name="Wyman D."/>
            <person name="Yadav S."/>
            <person name="Yang S."/>
            <person name="Yang X."/>
            <person name="Yeager S."/>
            <person name="Yee E."/>
            <person name="Young G."/>
            <person name="Zainoun J."/>
            <person name="Zembeck L."/>
            <person name="Zimmer A."/>
            <person name="Zody M."/>
            <person name="Lander E."/>
        </authorList>
    </citation>
    <scope>NUCLEOTIDE SEQUENCE [LARGE SCALE GENOMIC DNA]</scope>
</reference>
<dbReference type="HOGENOM" id="CLU_2418646_0_0_1"/>
<reference evidence="2" key="2">
    <citation type="submission" date="2025-08" db="UniProtKB">
        <authorList>
            <consortium name="Ensembl"/>
        </authorList>
    </citation>
    <scope>IDENTIFICATION</scope>
</reference>
<dbReference type="AlphaFoldDB" id="H2Y761"/>
<feature type="compositionally biased region" description="Polar residues" evidence="1">
    <location>
        <begin position="82"/>
        <end position="92"/>
    </location>
</feature>
<protein>
    <submittedName>
        <fullName evidence="2">Uncharacterized protein</fullName>
    </submittedName>
</protein>
<feature type="region of interest" description="Disordered" evidence="1">
    <location>
        <begin position="65"/>
        <end position="92"/>
    </location>
</feature>